<evidence type="ECO:0000313" key="2">
    <source>
        <dbReference type="Proteomes" id="UP000478052"/>
    </source>
</evidence>
<dbReference type="GO" id="GO:1990904">
    <property type="term" value="C:ribonucleoprotein complex"/>
    <property type="evidence" value="ECO:0007669"/>
    <property type="project" value="UniProtKB-KW"/>
</dbReference>
<gene>
    <name evidence="1" type="ORF">FWK35_00006391</name>
</gene>
<keyword evidence="2" id="KW-1185">Reference proteome</keyword>
<name>A0A6G0ZNC4_APHCR</name>
<organism evidence="1 2">
    <name type="scientific">Aphis craccivora</name>
    <name type="common">Cowpea aphid</name>
    <dbReference type="NCBI Taxonomy" id="307492"/>
    <lineage>
        <taxon>Eukaryota</taxon>
        <taxon>Metazoa</taxon>
        <taxon>Ecdysozoa</taxon>
        <taxon>Arthropoda</taxon>
        <taxon>Hexapoda</taxon>
        <taxon>Insecta</taxon>
        <taxon>Pterygota</taxon>
        <taxon>Neoptera</taxon>
        <taxon>Paraneoptera</taxon>
        <taxon>Hemiptera</taxon>
        <taxon>Sternorrhyncha</taxon>
        <taxon>Aphidomorpha</taxon>
        <taxon>Aphidoidea</taxon>
        <taxon>Aphididae</taxon>
        <taxon>Aphidini</taxon>
        <taxon>Aphis</taxon>
        <taxon>Aphis</taxon>
    </lineage>
</organism>
<sequence>MLSCSVGAQVNIEEDANGSADESLCGGRNELYEPIDSDRVRDDTSPAAISFIGETEKELTDAPPMTSSCQTCLIQQPNIQALMGVH</sequence>
<dbReference type="OrthoDB" id="10413600at2759"/>
<protein>
    <submittedName>
        <fullName evidence="1">Heterogeneous nuclear ribonucleoprotein C-like 3</fullName>
    </submittedName>
</protein>
<proteinExistence type="predicted"/>
<dbReference type="AlphaFoldDB" id="A0A6G0ZNC4"/>
<accession>A0A6G0ZNC4</accession>
<dbReference type="Proteomes" id="UP000478052">
    <property type="component" value="Unassembled WGS sequence"/>
</dbReference>
<keyword evidence="1" id="KW-0687">Ribonucleoprotein</keyword>
<evidence type="ECO:0000313" key="1">
    <source>
        <dbReference type="EMBL" id="KAF0772710.1"/>
    </source>
</evidence>
<dbReference type="EMBL" id="VUJU01000143">
    <property type="protein sequence ID" value="KAF0772710.1"/>
    <property type="molecule type" value="Genomic_DNA"/>
</dbReference>
<comment type="caution">
    <text evidence="1">The sequence shown here is derived from an EMBL/GenBank/DDBJ whole genome shotgun (WGS) entry which is preliminary data.</text>
</comment>
<reference evidence="1 2" key="1">
    <citation type="submission" date="2019-08" db="EMBL/GenBank/DDBJ databases">
        <title>Whole genome of Aphis craccivora.</title>
        <authorList>
            <person name="Voronova N.V."/>
            <person name="Shulinski R.S."/>
            <person name="Bandarenka Y.V."/>
            <person name="Zhorov D.G."/>
            <person name="Warner D."/>
        </authorList>
    </citation>
    <scope>NUCLEOTIDE SEQUENCE [LARGE SCALE GENOMIC DNA]</scope>
    <source>
        <strain evidence="1">180601</strain>
        <tissue evidence="1">Whole Body</tissue>
    </source>
</reference>